<evidence type="ECO:0000259" key="4">
    <source>
        <dbReference type="Pfam" id="PF02729"/>
    </source>
</evidence>
<sequence length="413" mass="46608">MWLSKGLLDKKKGADGMETFKEYIEKLDKLEFEKMYENDFFLTWEKTRDELEAVFTVADTLRYLRENNISTKIFDSGLGISLFRDNSTRTRFSFASACNLLGLEVQDLDEGKSQISHGETVRETANMISFMADIIGIRDDMYIGKGNAYMHEVSESVQEGYKDGVLEQRPTLVNLQCDIDHPTQAMADALHLIHEFGGIENLKGKKVAMTWAYSPSYGKPLSVPQGIVGLMTRLGMDVVLAHPEGYEIMPEVEEVAKKNAAEFGGNFTKTNSMAEAFKDADVVYPKSWAPFAAMEKRTELYGNGDQAGIDQLEQELLSQNKKHKDWECTEELMKTTKDGKALYMHCLPADITGVSCEEGEVEASVFDRYRVELYKEASYKPYVIAAMIFLSKVKNPQKTLTDLADKATPREVK</sequence>
<dbReference type="HOGENOM" id="CLU_043846_3_3_9"/>
<keyword evidence="1 2" id="KW-0808">Transferase</keyword>
<comment type="similarity">
    <text evidence="2">Belongs to the aspartate/ornithine carbamoyltransferase superfamily.</text>
</comment>
<evidence type="ECO:0000256" key="2">
    <source>
        <dbReference type="RuleBase" id="RU003634"/>
    </source>
</evidence>
<feature type="domain" description="Aspartate/ornithine carbamoyltransferase carbamoyl-P binding" evidence="4">
    <location>
        <begin position="40"/>
        <end position="192"/>
    </location>
</feature>
<gene>
    <name evidence="5" type="primary">ygeW</name>
    <name evidence="5" type="ORF">HMPREF9498_02799</name>
</gene>
<name>A0A125W2Z5_ENTFL</name>
<dbReference type="NCBIfam" id="TIGR03316">
    <property type="entry name" value="ygeW"/>
    <property type="match status" value="1"/>
</dbReference>
<evidence type="ECO:0000313" key="5">
    <source>
        <dbReference type="EMBL" id="EFM81657.1"/>
    </source>
</evidence>
<dbReference type="PANTHER" id="PTHR45753">
    <property type="entry name" value="ORNITHINE CARBAMOYLTRANSFERASE, MITOCHONDRIAL"/>
    <property type="match status" value="1"/>
</dbReference>
<protein>
    <submittedName>
        <fullName evidence="5">Putative carbamoyltransferase YgeW</fullName>
    </submittedName>
</protein>
<proteinExistence type="inferred from homology"/>
<dbReference type="GO" id="GO:0042450">
    <property type="term" value="P:L-arginine biosynthetic process via ornithine"/>
    <property type="evidence" value="ECO:0007669"/>
    <property type="project" value="TreeGrafter"/>
</dbReference>
<feature type="domain" description="Aspartate/ornithine carbamoyltransferase Asp/Orn-binding" evidence="3">
    <location>
        <begin position="228"/>
        <end position="388"/>
    </location>
</feature>
<evidence type="ECO:0000256" key="1">
    <source>
        <dbReference type="ARBA" id="ARBA00022679"/>
    </source>
</evidence>
<dbReference type="GO" id="GO:0004585">
    <property type="term" value="F:ornithine carbamoyltransferase activity"/>
    <property type="evidence" value="ECO:0007669"/>
    <property type="project" value="TreeGrafter"/>
</dbReference>
<dbReference type="GO" id="GO:0019240">
    <property type="term" value="P:citrulline biosynthetic process"/>
    <property type="evidence" value="ECO:0007669"/>
    <property type="project" value="TreeGrafter"/>
</dbReference>
<dbReference type="InterPro" id="IPR017702">
    <property type="entry name" value="Carbamoyltransferase_YgeW"/>
</dbReference>
<dbReference type="EMBL" id="AEBR01000102">
    <property type="protein sequence ID" value="EFM81657.1"/>
    <property type="molecule type" value="Genomic_DNA"/>
</dbReference>
<dbReference type="NCBIfam" id="NF005538">
    <property type="entry name" value="PRK07200.1"/>
    <property type="match status" value="1"/>
</dbReference>
<accession>A0A125W2Z5</accession>
<dbReference type="Proteomes" id="UP000004846">
    <property type="component" value="Unassembled WGS sequence"/>
</dbReference>
<dbReference type="PANTHER" id="PTHR45753:SF3">
    <property type="entry name" value="ORNITHINE TRANSCARBAMYLASE, MITOCHONDRIAL"/>
    <property type="match status" value="1"/>
</dbReference>
<dbReference type="SUPFAM" id="SSF53671">
    <property type="entry name" value="Aspartate/ornithine carbamoyltransferase"/>
    <property type="match status" value="1"/>
</dbReference>
<dbReference type="PRINTS" id="PR00100">
    <property type="entry name" value="AOTCASE"/>
</dbReference>
<dbReference type="Gene3D" id="3.40.50.1370">
    <property type="entry name" value="Aspartate/ornithine carbamoyltransferase"/>
    <property type="match status" value="2"/>
</dbReference>
<dbReference type="AlphaFoldDB" id="A0A125W2Z5"/>
<comment type="caution">
    <text evidence="5">The sequence shown here is derived from an EMBL/GenBank/DDBJ whole genome shotgun (WGS) entry which is preliminary data.</text>
</comment>
<dbReference type="InterPro" id="IPR006132">
    <property type="entry name" value="Asp/Orn_carbamoyltranf_P-bd"/>
</dbReference>
<reference evidence="5 6" key="1">
    <citation type="submission" date="2010-07" db="EMBL/GenBank/DDBJ databases">
        <authorList>
            <person name="Sid Ahmed O."/>
        </authorList>
    </citation>
    <scope>NUCLEOTIDE SEQUENCE [LARGE SCALE GENOMIC DNA]</scope>
    <source>
        <strain evidence="5 6">TX4248</strain>
    </source>
</reference>
<evidence type="ECO:0000313" key="6">
    <source>
        <dbReference type="Proteomes" id="UP000004846"/>
    </source>
</evidence>
<dbReference type="InterPro" id="IPR006130">
    <property type="entry name" value="Asp/Orn_carbamoylTrfase"/>
</dbReference>
<dbReference type="GO" id="GO:0016597">
    <property type="term" value="F:amino acid binding"/>
    <property type="evidence" value="ECO:0007669"/>
    <property type="project" value="InterPro"/>
</dbReference>
<evidence type="ECO:0000259" key="3">
    <source>
        <dbReference type="Pfam" id="PF00185"/>
    </source>
</evidence>
<dbReference type="InterPro" id="IPR006131">
    <property type="entry name" value="Asp_carbamoyltransf_Asp/Orn-bd"/>
</dbReference>
<organism evidence="5 6">
    <name type="scientific">Enterococcus faecalis TX4248</name>
    <dbReference type="NCBI Taxonomy" id="749495"/>
    <lineage>
        <taxon>Bacteria</taxon>
        <taxon>Bacillati</taxon>
        <taxon>Bacillota</taxon>
        <taxon>Bacilli</taxon>
        <taxon>Lactobacillales</taxon>
        <taxon>Enterococcaceae</taxon>
        <taxon>Enterococcus</taxon>
    </lineage>
</organism>
<dbReference type="InterPro" id="IPR036901">
    <property type="entry name" value="Asp/Orn_carbamoylTrfase_sf"/>
</dbReference>
<dbReference type="Pfam" id="PF00185">
    <property type="entry name" value="OTCace"/>
    <property type="match status" value="1"/>
</dbReference>
<dbReference type="PRINTS" id="PR00101">
    <property type="entry name" value="ATCASE"/>
</dbReference>
<dbReference type="Pfam" id="PF02729">
    <property type="entry name" value="OTCace_N"/>
    <property type="match status" value="1"/>
</dbReference>